<dbReference type="EMBL" id="JROM01000002">
    <property type="protein sequence ID" value="KHE75614.1"/>
    <property type="molecule type" value="Genomic_DNA"/>
</dbReference>
<evidence type="ECO:0000256" key="1">
    <source>
        <dbReference type="SAM" id="Coils"/>
    </source>
</evidence>
<proteinExistence type="predicted"/>
<evidence type="ECO:0000313" key="3">
    <source>
        <dbReference type="Proteomes" id="UP000030664"/>
    </source>
</evidence>
<accession>A0A0B0DK36</accession>
<comment type="caution">
    <text evidence="2">The sequence shown here is derived from an EMBL/GenBank/DDBJ whole genome shotgun (WGS) entry which is preliminary data.</text>
</comment>
<name>A0A0B0DK36_9MICC</name>
<dbReference type="STRING" id="223184.AS25_00080"/>
<dbReference type="AlphaFoldDB" id="A0A0B0DK36"/>
<gene>
    <name evidence="2" type="ORF">AS25_00080</name>
</gene>
<organism evidence="2 3">
    <name type="scientific">Kocuria marina</name>
    <dbReference type="NCBI Taxonomy" id="223184"/>
    <lineage>
        <taxon>Bacteria</taxon>
        <taxon>Bacillati</taxon>
        <taxon>Actinomycetota</taxon>
        <taxon>Actinomycetes</taxon>
        <taxon>Micrococcales</taxon>
        <taxon>Micrococcaceae</taxon>
        <taxon>Kocuria</taxon>
    </lineage>
</organism>
<evidence type="ECO:0000313" key="2">
    <source>
        <dbReference type="EMBL" id="KHE75614.1"/>
    </source>
</evidence>
<reference evidence="2 3" key="1">
    <citation type="submission" date="2014-09" db="EMBL/GenBank/DDBJ databases">
        <title>High-quality draft genome sequence of Kocuria marina SO9-6, an actinobacterium isolated from a copper mine.</title>
        <authorList>
            <person name="Castro D.B."/>
            <person name="Pereira L.B."/>
            <person name="Silva M.V."/>
            <person name="Silva B.P."/>
            <person name="Zanardi B.R."/>
            <person name="Carlos C."/>
            <person name="Belgini D.R."/>
            <person name="Limache E.G."/>
            <person name="Lacerda G.V."/>
            <person name="Nery M.B."/>
            <person name="Gomes M.B."/>
            <person name="Souza S."/>
            <person name="Silva T.M."/>
            <person name="Rodrigues V.D."/>
            <person name="Paulino L.C."/>
            <person name="Vicentini R."/>
            <person name="Ferraz L.F."/>
            <person name="Ottoboni L.M."/>
        </authorList>
    </citation>
    <scope>NUCLEOTIDE SEQUENCE [LARGE SCALE GENOMIC DNA]</scope>
    <source>
        <strain evidence="2 3">SO9-6</strain>
    </source>
</reference>
<dbReference type="RefSeq" id="WP_035959094.1">
    <property type="nucleotide sequence ID" value="NZ_JROM01000002.1"/>
</dbReference>
<keyword evidence="1" id="KW-0175">Coiled coil</keyword>
<dbReference type="Proteomes" id="UP000030664">
    <property type="component" value="Unassembled WGS sequence"/>
</dbReference>
<feature type="coiled-coil region" evidence="1">
    <location>
        <begin position="14"/>
        <end position="75"/>
    </location>
</feature>
<protein>
    <submittedName>
        <fullName evidence="2">Uncharacterized protein</fullName>
    </submittedName>
</protein>
<sequence length="110" mass="12164">MTIQSEDERTSKHRATAQKAARAAQEVLAEIEKLRAAAQAAADSEKCTQWLTRHAQRLEVLARKAQRLADAATEACLNADHLNGEHLAEVTATACRARDDLYRVYFSITA</sequence>